<gene>
    <name evidence="4" type="ORF">Zmor_010419</name>
</gene>
<dbReference type="GO" id="GO:0036064">
    <property type="term" value="C:ciliary basal body"/>
    <property type="evidence" value="ECO:0007669"/>
    <property type="project" value="TreeGrafter"/>
</dbReference>
<keyword evidence="3" id="KW-0067">ATP-binding</keyword>
<sequence>MFEECFGDGPFVFRINESGAGPQLLAQVCLERGWREFNPESGEQWNLWWRTSGFPVSHHRNLYAWQYINHIPKGSAICRKDNLVRYLRCMRKVYGSIYDFSPHGYNLPLEYTKLAAECSRGGRLLSGKNDVSNDRVMEDKPIWICKPVAQSQGRGIFLFRKLSELSYDSNTIVQRYIEKPLLIGGYKFDLRLYVCIPSYHPVTIYMYREGLARFGTDKFSLNDLRNPFRHLTNSSINKLGPGYTEMKDRIGSGCKWTLRQLRRYFQQAGISDWLLWQRISSLVILTVLSHVNQIPPTVNCFEFFGFDVLIDSSLRPWLLEVNLSPALSNDCDADRSVKKPMLHDMFDLLGLPLYNTGLAVFDIWLDDSSENNNEEDKDRTKSAAFKNTLSVLNAAGRWRRKHRKMSAKQISSRSNSAVRAKVRTVSANTPKIVNLPKVNLHMPKAKPNYDVNKNASFVKMKYLSIFYSFVLQFDDDVKKINSRKWGNGRDWNFAPSSEGGWIRLWPVSVEPLNRNSNGLSVKQMVSKIIKFTKSAKDLAKNHPTASECQLNEFLQQEMDMSGEIWIPPV</sequence>
<dbReference type="Proteomes" id="UP001168821">
    <property type="component" value="Unassembled WGS sequence"/>
</dbReference>
<keyword evidence="1" id="KW-0436">Ligase</keyword>
<dbReference type="PANTHER" id="PTHR12241">
    <property type="entry name" value="TUBULIN POLYGLUTAMYLASE"/>
    <property type="match status" value="1"/>
</dbReference>
<evidence type="ECO:0008006" key="6">
    <source>
        <dbReference type="Google" id="ProtNLM"/>
    </source>
</evidence>
<dbReference type="InterPro" id="IPR004344">
    <property type="entry name" value="TTL/TTLL_fam"/>
</dbReference>
<dbReference type="GO" id="GO:0000226">
    <property type="term" value="P:microtubule cytoskeleton organization"/>
    <property type="evidence" value="ECO:0007669"/>
    <property type="project" value="TreeGrafter"/>
</dbReference>
<keyword evidence="2" id="KW-0547">Nucleotide-binding</keyword>
<keyword evidence="5" id="KW-1185">Reference proteome</keyword>
<dbReference type="GO" id="GO:0005524">
    <property type="term" value="F:ATP binding"/>
    <property type="evidence" value="ECO:0007669"/>
    <property type="project" value="UniProtKB-KW"/>
</dbReference>
<name>A0AA38IST9_9CUCU</name>
<evidence type="ECO:0000256" key="2">
    <source>
        <dbReference type="ARBA" id="ARBA00022741"/>
    </source>
</evidence>
<organism evidence="4 5">
    <name type="scientific">Zophobas morio</name>
    <dbReference type="NCBI Taxonomy" id="2755281"/>
    <lineage>
        <taxon>Eukaryota</taxon>
        <taxon>Metazoa</taxon>
        <taxon>Ecdysozoa</taxon>
        <taxon>Arthropoda</taxon>
        <taxon>Hexapoda</taxon>
        <taxon>Insecta</taxon>
        <taxon>Pterygota</taxon>
        <taxon>Neoptera</taxon>
        <taxon>Endopterygota</taxon>
        <taxon>Coleoptera</taxon>
        <taxon>Polyphaga</taxon>
        <taxon>Cucujiformia</taxon>
        <taxon>Tenebrionidae</taxon>
        <taxon>Zophobas</taxon>
    </lineage>
</organism>
<dbReference type="Pfam" id="PF03133">
    <property type="entry name" value="TTL"/>
    <property type="match status" value="1"/>
</dbReference>
<protein>
    <recommendedName>
        <fullName evidence="6">Tubulin polyglutamylase TTLL2</fullName>
    </recommendedName>
</protein>
<dbReference type="EMBL" id="JALNTZ010000003">
    <property type="protein sequence ID" value="KAJ3658694.1"/>
    <property type="molecule type" value="Genomic_DNA"/>
</dbReference>
<accession>A0AA38IST9</accession>
<dbReference type="Gene3D" id="3.30.470.20">
    <property type="entry name" value="ATP-grasp fold, B domain"/>
    <property type="match status" value="1"/>
</dbReference>
<dbReference type="GO" id="GO:0070740">
    <property type="term" value="F:tubulin-glutamic acid ligase activity"/>
    <property type="evidence" value="ECO:0007669"/>
    <property type="project" value="TreeGrafter"/>
</dbReference>
<evidence type="ECO:0000256" key="1">
    <source>
        <dbReference type="ARBA" id="ARBA00022598"/>
    </source>
</evidence>
<evidence type="ECO:0000313" key="5">
    <source>
        <dbReference type="Proteomes" id="UP001168821"/>
    </source>
</evidence>
<dbReference type="SUPFAM" id="SSF56059">
    <property type="entry name" value="Glutathione synthetase ATP-binding domain-like"/>
    <property type="match status" value="1"/>
</dbReference>
<evidence type="ECO:0000313" key="4">
    <source>
        <dbReference type="EMBL" id="KAJ3658694.1"/>
    </source>
</evidence>
<dbReference type="PANTHER" id="PTHR12241:SF118">
    <property type="entry name" value="TUBULIN POLYGLUTAMYLASE TTLL2-RELATED"/>
    <property type="match status" value="1"/>
</dbReference>
<proteinExistence type="predicted"/>
<evidence type="ECO:0000256" key="3">
    <source>
        <dbReference type="ARBA" id="ARBA00022840"/>
    </source>
</evidence>
<reference evidence="4" key="1">
    <citation type="journal article" date="2023" name="G3 (Bethesda)">
        <title>Whole genome assemblies of Zophobas morio and Tenebrio molitor.</title>
        <authorList>
            <person name="Kaur S."/>
            <person name="Stinson S.A."/>
            <person name="diCenzo G.C."/>
        </authorList>
    </citation>
    <scope>NUCLEOTIDE SEQUENCE</scope>
    <source>
        <strain evidence="4">QUZm001</strain>
    </source>
</reference>
<dbReference type="AlphaFoldDB" id="A0AA38IST9"/>
<comment type="caution">
    <text evidence="4">The sequence shown here is derived from an EMBL/GenBank/DDBJ whole genome shotgun (WGS) entry which is preliminary data.</text>
</comment>
<dbReference type="GO" id="GO:0015631">
    <property type="term" value="F:tubulin binding"/>
    <property type="evidence" value="ECO:0007669"/>
    <property type="project" value="TreeGrafter"/>
</dbReference>
<dbReference type="PROSITE" id="PS51221">
    <property type="entry name" value="TTL"/>
    <property type="match status" value="1"/>
</dbReference>